<sequence length="64" mass="7010">MHNPIENEKNAITAHRTNDGLIEITSLELLDQLVGGFISPENVYCNVIDNDEKPTTVTSQEGIG</sequence>
<dbReference type="EMBL" id="CP019628">
    <property type="protein sequence ID" value="AQP99733.1"/>
    <property type="molecule type" value="Genomic_DNA"/>
</dbReference>
<gene>
    <name evidence="1" type="ORF">B0W48_07965</name>
</gene>
<proteinExistence type="predicted"/>
<dbReference type="KEGG" id="paln:B0W48_07965"/>
<evidence type="ECO:0000313" key="1">
    <source>
        <dbReference type="EMBL" id="AQP99733.1"/>
    </source>
</evidence>
<protein>
    <submittedName>
        <fullName evidence="1">Uncharacterized protein</fullName>
    </submittedName>
</protein>
<dbReference type="Proteomes" id="UP000188243">
    <property type="component" value="Chromosome"/>
</dbReference>
<name>A0A1Q2GX89_9GAMM</name>
<organism evidence="1 2">
    <name type="scientific">Pseudoalteromonas aliena</name>
    <dbReference type="NCBI Taxonomy" id="247523"/>
    <lineage>
        <taxon>Bacteria</taxon>
        <taxon>Pseudomonadati</taxon>
        <taxon>Pseudomonadota</taxon>
        <taxon>Gammaproteobacteria</taxon>
        <taxon>Alteromonadales</taxon>
        <taxon>Pseudoalteromonadaceae</taxon>
        <taxon>Pseudoalteromonas</taxon>
    </lineage>
</organism>
<dbReference type="AlphaFoldDB" id="A0A1Q2GX89"/>
<reference evidence="1 2" key="1">
    <citation type="submission" date="2017-02" db="EMBL/GenBank/DDBJ databases">
        <title>Complete genome sequence of the cold-active Pseudoalteromonas aliena strain EH1 isolated from Arctic seawater.</title>
        <authorList>
            <person name="Kim E."/>
            <person name="Heo E."/>
            <person name="Kim H."/>
            <person name="Kim D."/>
        </authorList>
    </citation>
    <scope>NUCLEOTIDE SEQUENCE [LARGE SCALE GENOMIC DNA]</scope>
    <source>
        <strain evidence="1 2">EH1</strain>
    </source>
</reference>
<accession>A0A1Q2GX89</accession>
<dbReference type="STRING" id="247523.B0W48_07965"/>
<dbReference type="RefSeq" id="WP_077536483.1">
    <property type="nucleotide sequence ID" value="NZ_CP019628.1"/>
</dbReference>
<evidence type="ECO:0000313" key="2">
    <source>
        <dbReference type="Proteomes" id="UP000188243"/>
    </source>
</evidence>